<keyword evidence="4 9" id="KW-0997">Cell inner membrane</keyword>
<evidence type="ECO:0000256" key="2">
    <source>
        <dbReference type="ARBA" id="ARBA00022448"/>
    </source>
</evidence>
<comment type="caution">
    <text evidence="11">The sequence shown here is derived from an EMBL/GenBank/DDBJ whole genome shotgun (WGS) entry which is preliminary data.</text>
</comment>
<dbReference type="OrthoDB" id="9794346at2"/>
<evidence type="ECO:0000313" key="12">
    <source>
        <dbReference type="Proteomes" id="UP000321058"/>
    </source>
</evidence>
<keyword evidence="7 9" id="KW-0472">Membrane</keyword>
<dbReference type="RefSeq" id="WP_147155437.1">
    <property type="nucleotide sequence ID" value="NZ_BKAJ01000149.1"/>
</dbReference>
<sequence length="228" mass="25045">MTIQRFLHAIDGISTWVGKAAAWLIIALMAVVCLEVLKRYALNAPTAWIFDLNNMLYGSLFMLCGAYALAQNAHVRGDFLYSSMRPRTQALLDLVLYFVFFFPGIGALLYAGWEYAGDSWRINEHSNVTADGPPVYHFKTVIPIAGALVLLQGVAEVVRCVVCLKTGVWPSRLKDVSEIDVVEEQLSQSEHVDEEERQAAIARAAQIEEAARQRGLGGSVGGSGDNKI</sequence>
<name>A0A512NM87_9HYPH</name>
<dbReference type="InterPro" id="IPR055348">
    <property type="entry name" value="DctQ"/>
</dbReference>
<reference evidence="11 12" key="1">
    <citation type="submission" date="2019-07" db="EMBL/GenBank/DDBJ databases">
        <title>Whole genome shotgun sequence of Reyranella soli NBRC 108950.</title>
        <authorList>
            <person name="Hosoyama A."/>
            <person name="Uohara A."/>
            <person name="Ohji S."/>
            <person name="Ichikawa N."/>
        </authorList>
    </citation>
    <scope>NUCLEOTIDE SEQUENCE [LARGE SCALE GENOMIC DNA]</scope>
    <source>
        <strain evidence="11 12">NBRC 108950</strain>
    </source>
</reference>
<organism evidence="11 12">
    <name type="scientific">Reyranella soli</name>
    <dbReference type="NCBI Taxonomy" id="1230389"/>
    <lineage>
        <taxon>Bacteria</taxon>
        <taxon>Pseudomonadati</taxon>
        <taxon>Pseudomonadota</taxon>
        <taxon>Alphaproteobacteria</taxon>
        <taxon>Hyphomicrobiales</taxon>
        <taxon>Reyranellaceae</taxon>
        <taxon>Reyranella</taxon>
    </lineage>
</organism>
<dbReference type="AlphaFoldDB" id="A0A512NM87"/>
<keyword evidence="6 9" id="KW-1133">Transmembrane helix</keyword>
<dbReference type="Proteomes" id="UP000321058">
    <property type="component" value="Unassembled WGS sequence"/>
</dbReference>
<comment type="function">
    <text evidence="9">Part of the tripartite ATP-independent periplasmic (TRAP) transport system.</text>
</comment>
<evidence type="ECO:0000259" key="10">
    <source>
        <dbReference type="Pfam" id="PF04290"/>
    </source>
</evidence>
<keyword evidence="5 9" id="KW-0812">Transmembrane</keyword>
<evidence type="ECO:0000256" key="3">
    <source>
        <dbReference type="ARBA" id="ARBA00022475"/>
    </source>
</evidence>
<evidence type="ECO:0000256" key="9">
    <source>
        <dbReference type="RuleBase" id="RU369079"/>
    </source>
</evidence>
<dbReference type="InterPro" id="IPR007387">
    <property type="entry name" value="TRAP_DctQ"/>
</dbReference>
<feature type="transmembrane region" description="Helical" evidence="9">
    <location>
        <begin position="141"/>
        <end position="164"/>
    </location>
</feature>
<keyword evidence="3" id="KW-1003">Cell membrane</keyword>
<accession>A0A512NM87</accession>
<gene>
    <name evidence="11" type="ORF">RSO01_72340</name>
</gene>
<feature type="transmembrane region" description="Helical" evidence="9">
    <location>
        <begin position="47"/>
        <end position="70"/>
    </location>
</feature>
<feature type="domain" description="Tripartite ATP-independent periplasmic transporters DctQ component" evidence="10">
    <location>
        <begin position="28"/>
        <end position="161"/>
    </location>
</feature>
<proteinExistence type="inferred from homology"/>
<dbReference type="PANTHER" id="PTHR35011">
    <property type="entry name" value="2,3-DIKETO-L-GULONATE TRAP TRANSPORTER SMALL PERMEASE PROTEIN YIAM"/>
    <property type="match status" value="1"/>
</dbReference>
<feature type="transmembrane region" description="Helical" evidence="9">
    <location>
        <begin position="21"/>
        <end position="41"/>
    </location>
</feature>
<comment type="subcellular location">
    <subcellularLocation>
        <location evidence="1 9">Cell inner membrane</location>
        <topology evidence="1 9">Multi-pass membrane protein</topology>
    </subcellularLocation>
</comment>
<dbReference type="EMBL" id="BKAJ01000149">
    <property type="protein sequence ID" value="GEP60068.1"/>
    <property type="molecule type" value="Genomic_DNA"/>
</dbReference>
<comment type="similarity">
    <text evidence="8 9">Belongs to the TRAP transporter small permease family.</text>
</comment>
<dbReference type="Pfam" id="PF04290">
    <property type="entry name" value="DctQ"/>
    <property type="match status" value="1"/>
</dbReference>
<evidence type="ECO:0000256" key="1">
    <source>
        <dbReference type="ARBA" id="ARBA00004429"/>
    </source>
</evidence>
<evidence type="ECO:0000256" key="6">
    <source>
        <dbReference type="ARBA" id="ARBA00022989"/>
    </source>
</evidence>
<dbReference type="PANTHER" id="PTHR35011:SF4">
    <property type="entry name" value="SLL1102 PROTEIN"/>
    <property type="match status" value="1"/>
</dbReference>
<feature type="transmembrane region" description="Helical" evidence="9">
    <location>
        <begin position="91"/>
        <end position="113"/>
    </location>
</feature>
<protein>
    <recommendedName>
        <fullName evidence="9">TRAP transporter small permease protein</fullName>
    </recommendedName>
</protein>
<evidence type="ECO:0000256" key="5">
    <source>
        <dbReference type="ARBA" id="ARBA00022692"/>
    </source>
</evidence>
<dbReference type="GO" id="GO:0022857">
    <property type="term" value="F:transmembrane transporter activity"/>
    <property type="evidence" value="ECO:0007669"/>
    <property type="project" value="UniProtKB-UniRule"/>
</dbReference>
<evidence type="ECO:0000256" key="8">
    <source>
        <dbReference type="ARBA" id="ARBA00038436"/>
    </source>
</evidence>
<evidence type="ECO:0000256" key="7">
    <source>
        <dbReference type="ARBA" id="ARBA00023136"/>
    </source>
</evidence>
<evidence type="ECO:0000313" key="11">
    <source>
        <dbReference type="EMBL" id="GEP60068.1"/>
    </source>
</evidence>
<keyword evidence="12" id="KW-1185">Reference proteome</keyword>
<keyword evidence="2 9" id="KW-0813">Transport</keyword>
<dbReference type="GO" id="GO:0005886">
    <property type="term" value="C:plasma membrane"/>
    <property type="evidence" value="ECO:0007669"/>
    <property type="project" value="UniProtKB-SubCell"/>
</dbReference>
<comment type="subunit">
    <text evidence="9">The complex comprises the extracytoplasmic solute receptor protein and the two transmembrane proteins.</text>
</comment>
<evidence type="ECO:0000256" key="4">
    <source>
        <dbReference type="ARBA" id="ARBA00022519"/>
    </source>
</evidence>